<dbReference type="STRING" id="160492.XF_0830"/>
<evidence type="ECO:0000313" key="2">
    <source>
        <dbReference type="EMBL" id="AAF83640.1"/>
    </source>
</evidence>
<feature type="compositionally biased region" description="Polar residues" evidence="1">
    <location>
        <begin position="113"/>
        <end position="124"/>
    </location>
</feature>
<evidence type="ECO:0000256" key="1">
    <source>
        <dbReference type="SAM" id="MobiDB-lite"/>
    </source>
</evidence>
<feature type="compositionally biased region" description="Basic residues" evidence="1">
    <location>
        <begin position="27"/>
        <end position="36"/>
    </location>
</feature>
<dbReference type="HOGENOM" id="CLU_1854449_0_0_6"/>
<organism evidence="2 3">
    <name type="scientific">Xylella fastidiosa (strain 9a5c)</name>
    <dbReference type="NCBI Taxonomy" id="160492"/>
    <lineage>
        <taxon>Bacteria</taxon>
        <taxon>Pseudomonadati</taxon>
        <taxon>Pseudomonadota</taxon>
        <taxon>Gammaproteobacteria</taxon>
        <taxon>Lysobacterales</taxon>
        <taxon>Lysobacteraceae</taxon>
        <taxon>Xylella</taxon>
    </lineage>
</organism>
<dbReference type="AlphaFoldDB" id="Q9PF48"/>
<sequence length="138" mass="15117">MFLSWRSATHSTADVSSIAQQMDTSHRLHSNHRHPSKPIPCSTVTRSTKLKKIRNIHSGRYSTPHAFIPSLSLAATIPAATPPRMALQHIVHTPALADTHTQSPTAIWLPNTAHQTQRGPSGQRITRDGCRAPSARPT</sequence>
<dbReference type="KEGG" id="xfa:XF_0830"/>
<reference evidence="2 3" key="1">
    <citation type="journal article" date="2000" name="Nature">
        <title>The genome sequence of the plant pathogen Xylella fastidiosa.</title>
        <authorList>
            <person name="Simpson A.J."/>
            <person name="Reinach F.C."/>
            <person name="Arruda P."/>
            <person name="Abreu F.A."/>
            <person name="Acencio M."/>
            <person name="Alvarenga R."/>
            <person name="Alves L.M."/>
            <person name="Araya J.E."/>
            <person name="Baia G.S."/>
            <person name="Baptista C.S."/>
            <person name="Barros M.H."/>
            <person name="Bonaccorsi E.D."/>
            <person name="Bordin S."/>
            <person name="Bove J.M."/>
            <person name="Briones M.R."/>
            <person name="Bueno M.R."/>
            <person name="Camargo A.A."/>
            <person name="Camargo L.E."/>
            <person name="Carraro D.M."/>
            <person name="Carrer H."/>
            <person name="Colauto N.B."/>
            <person name="Colombo C."/>
            <person name="Costa F.F."/>
            <person name="Costa M.C."/>
            <person name="Costa-Neto C.M."/>
            <person name="Coutinho L.L."/>
            <person name="Cristofani M."/>
            <person name="Dias-Neto E."/>
            <person name="Docena C."/>
            <person name="El-Dorry H."/>
            <person name="Facincani A.P."/>
            <person name="Ferreira A.J."/>
            <person name="Ferreira V.C."/>
            <person name="Ferro J.A."/>
            <person name="Fraga J.S."/>
            <person name="Franca S.C."/>
            <person name="Franco M.C."/>
            <person name="Frohme M."/>
            <person name="Furlan L.R."/>
            <person name="Garnier M."/>
            <person name="Goldman G.H."/>
            <person name="Goldman M.H."/>
            <person name="Gomes S.L."/>
            <person name="Gruber A."/>
            <person name="Ho P.L."/>
            <person name="Hoheisel J.D."/>
            <person name="Junqueira M.L."/>
            <person name="Kemper E.L."/>
            <person name="Kitajima J.P."/>
            <person name="Krieger J.E."/>
            <person name="Kuramae E.E."/>
            <person name="Laigret F."/>
            <person name="Lambais M.R."/>
            <person name="Leite L.C."/>
            <person name="Lemos E.G."/>
            <person name="Lemos M.V."/>
            <person name="Lopes S.A."/>
            <person name="Lopes C.R."/>
            <person name="Machado J.A."/>
            <person name="Machado M.A."/>
            <person name="Madeira A.M."/>
            <person name="Madeira H.M."/>
            <person name="Marino C.L."/>
            <person name="Marques M.V."/>
            <person name="Martins E.A."/>
            <person name="Martins E.M."/>
            <person name="Matsukuma A.Y."/>
            <person name="Menck C.F."/>
            <person name="Miracca E.C."/>
            <person name="Miyaki C.Y."/>
            <person name="Monteriro-Vitorello C.B."/>
            <person name="Moon D.H."/>
            <person name="Nagai M.A."/>
            <person name="Nascimento A.L."/>
            <person name="Netto L.E."/>
            <person name="Nhani A.Jr."/>
            <person name="Nobrega F.G."/>
            <person name="Nunes L.R."/>
            <person name="Oliveira M.A."/>
            <person name="de Oliveira M.C."/>
            <person name="de Oliveira R.C."/>
            <person name="Palmieri D.A."/>
            <person name="Paris A."/>
            <person name="Peixoto B.R."/>
            <person name="Pereira G.A."/>
            <person name="Pereira H.A.Jr."/>
            <person name="Pesquero J.B."/>
            <person name="Quaggio R.B."/>
            <person name="Roberto P.G."/>
            <person name="Rodrigues V."/>
            <person name="de M Rosa A.J."/>
            <person name="de Rosa V.E.Jr."/>
            <person name="de Sa R.G."/>
            <person name="Santelli R.V."/>
            <person name="Sawasaki H.E."/>
            <person name="da Silva A.C."/>
            <person name="da Silva A.M."/>
            <person name="da Silva F.R."/>
            <person name="da Silva W.A.Jr."/>
            <person name="da Silveira J.F."/>
            <person name="Silvestri M.L."/>
            <person name="Siqueira W.J."/>
            <person name="de Souza A.A."/>
            <person name="de Souza A.P."/>
            <person name="Terenzi M.F."/>
            <person name="Truffi D."/>
            <person name="Tsai S.M."/>
            <person name="Tsuhako M.H."/>
            <person name="Vallada H."/>
            <person name="Van Sluys M.A."/>
            <person name="Verjovski-Almeida S."/>
            <person name="Vettore A.L."/>
            <person name="Zago M.A."/>
            <person name="Zatz M."/>
            <person name="Meidanis J."/>
            <person name="Setubal J.C."/>
        </authorList>
    </citation>
    <scope>NUCLEOTIDE SEQUENCE [LARGE SCALE GENOMIC DNA]</scope>
    <source>
        <strain evidence="2 3">9a5c</strain>
    </source>
</reference>
<dbReference type="EMBL" id="AE003849">
    <property type="protein sequence ID" value="AAF83640.1"/>
    <property type="molecule type" value="Genomic_DNA"/>
</dbReference>
<evidence type="ECO:0000313" key="3">
    <source>
        <dbReference type="Proteomes" id="UP000000812"/>
    </source>
</evidence>
<feature type="region of interest" description="Disordered" evidence="1">
    <location>
        <begin position="22"/>
        <end position="43"/>
    </location>
</feature>
<dbReference type="Proteomes" id="UP000000812">
    <property type="component" value="Chromosome"/>
</dbReference>
<name>Q9PF48_XYLFA</name>
<accession>Q9PF48</accession>
<proteinExistence type="predicted"/>
<feature type="region of interest" description="Disordered" evidence="1">
    <location>
        <begin position="113"/>
        <end position="138"/>
    </location>
</feature>
<protein>
    <submittedName>
        <fullName evidence="2">Uncharacterized protein</fullName>
    </submittedName>
</protein>
<dbReference type="PIR" id="C82758">
    <property type="entry name" value="C82758"/>
</dbReference>
<gene>
    <name evidence="2" type="ordered locus">XF_0830</name>
</gene>